<organism evidence="2 3">
    <name type="scientific">Protopolystoma xenopodis</name>
    <dbReference type="NCBI Taxonomy" id="117903"/>
    <lineage>
        <taxon>Eukaryota</taxon>
        <taxon>Metazoa</taxon>
        <taxon>Spiralia</taxon>
        <taxon>Lophotrochozoa</taxon>
        <taxon>Platyhelminthes</taxon>
        <taxon>Monogenea</taxon>
        <taxon>Polyopisthocotylea</taxon>
        <taxon>Polystomatidea</taxon>
        <taxon>Polystomatidae</taxon>
        <taxon>Protopolystoma</taxon>
    </lineage>
</organism>
<dbReference type="Proteomes" id="UP000784294">
    <property type="component" value="Unassembled WGS sequence"/>
</dbReference>
<sequence>MFIIYCAPPTSSHAQQVPHEFMELLSRELFVLVLIDAFEIARLVYVQPIEEFVELAGRHAAKEAEGGEGRGGGYGEQTECGAEYSDVSDGNDDDYDVDVESYAAEAITTSNNK</sequence>
<protein>
    <submittedName>
        <fullName evidence="2">Uncharacterized protein</fullName>
    </submittedName>
</protein>
<feature type="compositionally biased region" description="Low complexity" evidence="1">
    <location>
        <begin position="76"/>
        <end position="88"/>
    </location>
</feature>
<evidence type="ECO:0000313" key="3">
    <source>
        <dbReference type="Proteomes" id="UP000784294"/>
    </source>
</evidence>
<feature type="region of interest" description="Disordered" evidence="1">
    <location>
        <begin position="61"/>
        <end position="96"/>
    </location>
</feature>
<dbReference type="EMBL" id="CAAALY010256913">
    <property type="protein sequence ID" value="VEL38107.1"/>
    <property type="molecule type" value="Genomic_DNA"/>
</dbReference>
<comment type="caution">
    <text evidence="2">The sequence shown here is derived from an EMBL/GenBank/DDBJ whole genome shotgun (WGS) entry which is preliminary data.</text>
</comment>
<accession>A0A3S5CPQ3</accession>
<keyword evidence="3" id="KW-1185">Reference proteome</keyword>
<evidence type="ECO:0000256" key="1">
    <source>
        <dbReference type="SAM" id="MobiDB-lite"/>
    </source>
</evidence>
<evidence type="ECO:0000313" key="2">
    <source>
        <dbReference type="EMBL" id="VEL38107.1"/>
    </source>
</evidence>
<gene>
    <name evidence="2" type="ORF">PXEA_LOCUS31547</name>
</gene>
<reference evidence="2" key="1">
    <citation type="submission" date="2018-11" db="EMBL/GenBank/DDBJ databases">
        <authorList>
            <consortium name="Pathogen Informatics"/>
        </authorList>
    </citation>
    <scope>NUCLEOTIDE SEQUENCE</scope>
</reference>
<name>A0A3S5CPQ3_9PLAT</name>
<dbReference type="AlphaFoldDB" id="A0A3S5CPQ3"/>
<proteinExistence type="predicted"/>